<dbReference type="SUPFAM" id="SSF52540">
    <property type="entry name" value="P-loop containing nucleoside triphosphate hydrolases"/>
    <property type="match status" value="1"/>
</dbReference>
<reference evidence="14 15" key="1">
    <citation type="journal article" date="2011" name="J. Bacteriol.">
        <title>Genome sequence of the plant-pathogenic bacterium Dickeya dadantii 3937.</title>
        <authorList>
            <person name="Glasner J.D."/>
            <person name="Yang C.H."/>
            <person name="Reverchon S."/>
            <person name="Hugouvieux-Cotte-Pattat N."/>
            <person name="Condemine G."/>
            <person name="Bohin J.P."/>
            <person name="Van Gijsegem F."/>
            <person name="Yang S."/>
            <person name="Franza T."/>
            <person name="Expert D."/>
            <person name="Plunkett G. III"/>
            <person name="San Francisco M.J."/>
            <person name="Charkowski A.O."/>
            <person name="Py B."/>
            <person name="Bell K."/>
            <person name="Rauscher L."/>
            <person name="Rodriguez-Palenzuela P."/>
            <person name="Toussaint A."/>
            <person name="Holeva M.C."/>
            <person name="He S.Y."/>
            <person name="Douet V."/>
            <person name="Boccara M."/>
            <person name="Blanco C."/>
            <person name="Toth I."/>
            <person name="Anderson B.D."/>
            <person name="Biehl B.S."/>
            <person name="Mau B."/>
            <person name="Flynn S.M."/>
            <person name="Barras F."/>
            <person name="Lindeberg M."/>
            <person name="Birch P.R."/>
            <person name="Tsuyumu S."/>
            <person name="Shi X."/>
            <person name="Hibbing M."/>
            <person name="Yap M.N."/>
            <person name="Carpentier M."/>
            <person name="Dassa E."/>
            <person name="Umehara M."/>
            <person name="Kim J.F."/>
            <person name="Rusch M."/>
            <person name="Soni P."/>
            <person name="Mayhew G.F."/>
            <person name="Fouts D.E."/>
            <person name="Gill S.R."/>
            <person name="Blattner F.R."/>
            <person name="Keen N.T."/>
            <person name="Perna N.T."/>
        </authorList>
    </citation>
    <scope>NUCLEOTIDE SEQUENCE [LARGE SCALE GENOMIC DNA]</scope>
    <source>
        <strain evidence="14 15">3937</strain>
    </source>
</reference>
<feature type="binding site" evidence="11">
    <location>
        <position position="247"/>
    </location>
    <ligand>
        <name>K(+)</name>
        <dbReference type="ChEBI" id="CHEBI:29103"/>
    </ligand>
</feature>
<evidence type="ECO:0000256" key="10">
    <source>
        <dbReference type="ARBA" id="ARBA00023134"/>
    </source>
</evidence>
<keyword evidence="7 11" id="KW-0378">Hydrolase</keyword>
<dbReference type="InterPro" id="IPR006073">
    <property type="entry name" value="GTP-bd"/>
</dbReference>
<dbReference type="GO" id="GO:0002098">
    <property type="term" value="P:tRNA wobble uridine modification"/>
    <property type="evidence" value="ECO:0007669"/>
    <property type="project" value="TreeGrafter"/>
</dbReference>
<keyword evidence="3 11" id="KW-0963">Cytoplasm</keyword>
<dbReference type="RefSeq" id="WP_013320104.1">
    <property type="nucleotide sequence ID" value="NC_014500.1"/>
</dbReference>
<dbReference type="Pfam" id="PF01926">
    <property type="entry name" value="MMR_HSR1"/>
    <property type="match status" value="1"/>
</dbReference>
<dbReference type="InterPro" id="IPR031168">
    <property type="entry name" value="G_TrmE"/>
</dbReference>
<dbReference type="CDD" id="cd14858">
    <property type="entry name" value="TrmE_N"/>
    <property type="match status" value="1"/>
</dbReference>
<feature type="binding site" evidence="11">
    <location>
        <position position="250"/>
    </location>
    <ligand>
        <name>K(+)</name>
        <dbReference type="ChEBI" id="CHEBI:29103"/>
    </ligand>
</feature>
<keyword evidence="15" id="KW-1185">Reference proteome</keyword>
<feature type="binding site" evidence="11">
    <location>
        <position position="226"/>
    </location>
    <ligand>
        <name>K(+)</name>
        <dbReference type="ChEBI" id="CHEBI:29103"/>
    </ligand>
</feature>
<feature type="binding site" evidence="11">
    <location>
        <begin position="270"/>
        <end position="273"/>
    </location>
    <ligand>
        <name>GTP</name>
        <dbReference type="ChEBI" id="CHEBI:37565"/>
    </ligand>
</feature>
<sequence length="454" mass="49075">MSHTDTIVAQATPPGRGGVGILRISGRTAAAVAQAVLGKLPKPRYADYLPFHDADGSVLDQGIALWFPGPNSFTGEDVLELQGHGGPVILDLLLKRIVALPDVRIARPGEFSERAFLNDKLDLAQAEAIADLIDASSEQAARSAVNSLQGVFSTRIHQLVEALTHLRIYVEAAIDFPDEEIDFLSDGKIEAMLNDVIGDLGAVRAEARQGSLLREGMKVVIAGRPNAGKSSLLNALAGRDAAIVTDIAGTTRDVLREHIHIDGMPLHIIDTAGLRDASDEVERIGIERAWQEIEQADRVLFMVDGTTTDAMEPAAIWPEFMARLPKTLPITVVRNKADVTGEPLGIEDVNTYSLIRLSARTGDGVDLLRDHLKQSMGFTSNTEGGFLARRRHLQALEQAAQHLQQGHEQLVGAYAGELLAEELRLAQQALSEITGEFTSDDLLGRIFSSFCIGK</sequence>
<feature type="binding site" evidence="11">
    <location>
        <begin position="226"/>
        <end position="231"/>
    </location>
    <ligand>
        <name>GTP</name>
        <dbReference type="ChEBI" id="CHEBI:37565"/>
    </ligand>
</feature>
<feature type="binding site" evidence="11">
    <location>
        <begin position="245"/>
        <end position="251"/>
    </location>
    <ligand>
        <name>GTP</name>
        <dbReference type="ChEBI" id="CHEBI:37565"/>
    </ligand>
</feature>
<keyword evidence="9 11" id="KW-0630">Potassium</keyword>
<feature type="binding site" evidence="11">
    <location>
        <position position="120"/>
    </location>
    <ligand>
        <name>(6S)-5-formyl-5,6,7,8-tetrahydrofolate</name>
        <dbReference type="ChEBI" id="CHEBI:57457"/>
    </ligand>
</feature>
<dbReference type="EC" id="3.6.-.-" evidence="11"/>
<dbReference type="InterPro" id="IPR027368">
    <property type="entry name" value="MnmE_dom2"/>
</dbReference>
<dbReference type="OrthoDB" id="9805918at2"/>
<dbReference type="GO" id="GO:0005525">
    <property type="term" value="F:GTP binding"/>
    <property type="evidence" value="ECO:0007669"/>
    <property type="project" value="UniProtKB-UniRule"/>
</dbReference>
<feature type="binding site" evidence="11">
    <location>
        <position position="251"/>
    </location>
    <ligand>
        <name>Mg(2+)</name>
        <dbReference type="ChEBI" id="CHEBI:18420"/>
    </ligand>
</feature>
<dbReference type="FunFam" id="3.40.50.300:FF:000249">
    <property type="entry name" value="tRNA modification GTPase MnmE"/>
    <property type="match status" value="1"/>
</dbReference>
<dbReference type="SUPFAM" id="SSF116878">
    <property type="entry name" value="TrmE connector domain"/>
    <property type="match status" value="1"/>
</dbReference>
<feature type="binding site" evidence="11">
    <location>
        <begin position="335"/>
        <end position="338"/>
    </location>
    <ligand>
        <name>GTP</name>
        <dbReference type="ChEBI" id="CHEBI:37565"/>
    </ligand>
</feature>
<dbReference type="GO" id="GO:0030488">
    <property type="term" value="P:tRNA methylation"/>
    <property type="evidence" value="ECO:0007669"/>
    <property type="project" value="TreeGrafter"/>
</dbReference>
<name>E0SNG1_DICD3</name>
<dbReference type="Proteomes" id="UP000006859">
    <property type="component" value="Chromosome"/>
</dbReference>
<dbReference type="Pfam" id="PF10396">
    <property type="entry name" value="TrmE_N"/>
    <property type="match status" value="1"/>
</dbReference>
<dbReference type="NCBIfam" id="TIGR00450">
    <property type="entry name" value="mnmE_trmE_thdF"/>
    <property type="match status" value="1"/>
</dbReference>
<dbReference type="STRING" id="198628.Dda3937_01064"/>
<evidence type="ECO:0000256" key="2">
    <source>
        <dbReference type="ARBA" id="ARBA00011043"/>
    </source>
</evidence>
<dbReference type="GO" id="GO:0003924">
    <property type="term" value="F:GTPase activity"/>
    <property type="evidence" value="ECO:0007669"/>
    <property type="project" value="UniProtKB-UniRule"/>
</dbReference>
<comment type="subunit">
    <text evidence="11">Homodimer. Heterotetramer of two MnmE and two MnmG subunits.</text>
</comment>
<dbReference type="PROSITE" id="PS51709">
    <property type="entry name" value="G_TRME"/>
    <property type="match status" value="1"/>
</dbReference>
<feature type="domain" description="TrmE-type G" evidence="13">
    <location>
        <begin position="216"/>
        <end position="377"/>
    </location>
</feature>
<evidence type="ECO:0000256" key="8">
    <source>
        <dbReference type="ARBA" id="ARBA00022842"/>
    </source>
</evidence>
<dbReference type="FunFam" id="3.30.1360.120:FF:000001">
    <property type="entry name" value="tRNA modification GTPase MnmE"/>
    <property type="match status" value="1"/>
</dbReference>
<evidence type="ECO:0000256" key="9">
    <source>
        <dbReference type="ARBA" id="ARBA00022958"/>
    </source>
</evidence>
<dbReference type="InterPro" id="IPR027266">
    <property type="entry name" value="TrmE/GcvT-like"/>
</dbReference>
<evidence type="ECO:0000256" key="4">
    <source>
        <dbReference type="ARBA" id="ARBA00022694"/>
    </source>
</evidence>
<dbReference type="InterPro" id="IPR005225">
    <property type="entry name" value="Small_GTP-bd"/>
</dbReference>
<feature type="binding site" evidence="11">
    <location>
        <position position="454"/>
    </location>
    <ligand>
        <name>(6S)-5-formyl-5,6,7,8-tetrahydrofolate</name>
        <dbReference type="ChEBI" id="CHEBI:57457"/>
    </ligand>
</feature>
<dbReference type="AlphaFoldDB" id="E0SNG1"/>
<keyword evidence="4 11" id="KW-0819">tRNA processing</keyword>
<keyword evidence="6 11" id="KW-0547">Nucleotide-binding</keyword>
<dbReference type="CDD" id="cd04164">
    <property type="entry name" value="trmE"/>
    <property type="match status" value="1"/>
</dbReference>
<dbReference type="Gene3D" id="3.30.1360.120">
    <property type="entry name" value="Probable tRNA modification gtpase trme, domain 1"/>
    <property type="match status" value="1"/>
</dbReference>
<dbReference type="InterPro" id="IPR004520">
    <property type="entry name" value="GTPase_MnmE"/>
</dbReference>
<dbReference type="InterPro" id="IPR027417">
    <property type="entry name" value="P-loop_NTPase"/>
</dbReference>
<feature type="binding site" evidence="11">
    <location>
        <begin position="358"/>
        <end position="360"/>
    </location>
    <ligand>
        <name>GTP</name>
        <dbReference type="ChEBI" id="CHEBI:37565"/>
    </ligand>
</feature>
<dbReference type="Gene3D" id="1.20.120.430">
    <property type="entry name" value="tRNA modification GTPase MnmE domain 2"/>
    <property type="match status" value="1"/>
</dbReference>
<evidence type="ECO:0000313" key="15">
    <source>
        <dbReference type="Proteomes" id="UP000006859"/>
    </source>
</evidence>
<feature type="binding site" evidence="11">
    <location>
        <position position="245"/>
    </location>
    <ligand>
        <name>K(+)</name>
        <dbReference type="ChEBI" id="CHEBI:29103"/>
    </ligand>
</feature>
<dbReference type="PANTHER" id="PTHR42714:SF2">
    <property type="entry name" value="TRNA MODIFICATION GTPASE GTPBP3, MITOCHONDRIAL"/>
    <property type="match status" value="1"/>
</dbReference>
<evidence type="ECO:0000313" key="14">
    <source>
        <dbReference type="EMBL" id="ADN00712.1"/>
    </source>
</evidence>
<evidence type="ECO:0000256" key="7">
    <source>
        <dbReference type="ARBA" id="ARBA00022801"/>
    </source>
</evidence>
<evidence type="ECO:0000256" key="1">
    <source>
        <dbReference type="ARBA" id="ARBA00004496"/>
    </source>
</evidence>
<dbReference type="InterPro" id="IPR025867">
    <property type="entry name" value="MnmE_helical"/>
</dbReference>
<evidence type="ECO:0000256" key="12">
    <source>
        <dbReference type="RuleBase" id="RU003313"/>
    </source>
</evidence>
<evidence type="ECO:0000256" key="3">
    <source>
        <dbReference type="ARBA" id="ARBA00022490"/>
    </source>
</evidence>
<evidence type="ECO:0000256" key="11">
    <source>
        <dbReference type="HAMAP-Rule" id="MF_00379"/>
    </source>
</evidence>
<dbReference type="PATRIC" id="fig|198628.6.peg.4467"/>
<feature type="binding site" evidence="11">
    <location>
        <position position="23"/>
    </location>
    <ligand>
        <name>(6S)-5-formyl-5,6,7,8-tetrahydrofolate</name>
        <dbReference type="ChEBI" id="CHEBI:57457"/>
    </ligand>
</feature>
<dbReference type="HAMAP" id="MF_00379">
    <property type="entry name" value="GTPase_MnmE"/>
    <property type="match status" value="1"/>
</dbReference>
<feature type="binding site" evidence="11">
    <location>
        <position position="230"/>
    </location>
    <ligand>
        <name>Mg(2+)</name>
        <dbReference type="ChEBI" id="CHEBI:18420"/>
    </ligand>
</feature>
<keyword evidence="10 11" id="KW-0342">GTP-binding</keyword>
<protein>
    <recommendedName>
        <fullName evidence="11">tRNA modification GTPase MnmE</fullName>
        <ecNumber evidence="11">3.6.-.-</ecNumber>
    </recommendedName>
</protein>
<dbReference type="EMBL" id="CP002038">
    <property type="protein sequence ID" value="ADN00712.1"/>
    <property type="molecule type" value="Genomic_DNA"/>
</dbReference>
<organism evidence="14 15">
    <name type="scientific">Dickeya dadantii (strain 3937)</name>
    <name type="common">Erwinia chrysanthemi (strain 3937)</name>
    <dbReference type="NCBI Taxonomy" id="198628"/>
    <lineage>
        <taxon>Bacteria</taxon>
        <taxon>Pseudomonadati</taxon>
        <taxon>Pseudomonadota</taxon>
        <taxon>Gammaproteobacteria</taxon>
        <taxon>Enterobacterales</taxon>
        <taxon>Pectobacteriaceae</taxon>
        <taxon>Dickeya</taxon>
    </lineage>
</organism>
<dbReference type="eggNOG" id="COG0486">
    <property type="taxonomic scope" value="Bacteria"/>
</dbReference>
<dbReference type="GO" id="GO:0005829">
    <property type="term" value="C:cytosol"/>
    <property type="evidence" value="ECO:0007669"/>
    <property type="project" value="TreeGrafter"/>
</dbReference>
<dbReference type="Pfam" id="PF12631">
    <property type="entry name" value="MnmE_helical"/>
    <property type="match status" value="1"/>
</dbReference>
<dbReference type="InterPro" id="IPR018948">
    <property type="entry name" value="GTP-bd_TrmE_N"/>
</dbReference>
<dbReference type="NCBIfam" id="TIGR00231">
    <property type="entry name" value="small_GTP"/>
    <property type="match status" value="1"/>
</dbReference>
<evidence type="ECO:0000256" key="5">
    <source>
        <dbReference type="ARBA" id="ARBA00022723"/>
    </source>
</evidence>
<comment type="function">
    <text evidence="11">Exhibits a very high intrinsic GTPase hydrolysis rate. Involved in the addition of a carboxymethylaminomethyl (cmnm) group at the wobble position (U34) of certain tRNAs, forming tRNA-cmnm(5)s(2)U34.</text>
</comment>
<keyword evidence="5 11" id="KW-0479">Metal-binding</keyword>
<accession>E0SNG1</accession>
<evidence type="ECO:0000256" key="6">
    <source>
        <dbReference type="ARBA" id="ARBA00022741"/>
    </source>
</evidence>
<dbReference type="Gene3D" id="3.40.50.300">
    <property type="entry name" value="P-loop containing nucleotide triphosphate hydrolases"/>
    <property type="match status" value="1"/>
</dbReference>
<proteinExistence type="inferred from homology"/>
<keyword evidence="8 11" id="KW-0460">Magnesium</keyword>
<dbReference type="KEGG" id="ddd:Dda3937_01064"/>
<feature type="binding site" evidence="11">
    <location>
        <position position="80"/>
    </location>
    <ligand>
        <name>(6S)-5-formyl-5,6,7,8-tetrahydrofolate</name>
        <dbReference type="ChEBI" id="CHEBI:57457"/>
    </ligand>
</feature>
<comment type="cofactor">
    <cofactor evidence="11">
        <name>K(+)</name>
        <dbReference type="ChEBI" id="CHEBI:29103"/>
    </cofactor>
    <text evidence="11">Binds 1 potassium ion per subunit.</text>
</comment>
<gene>
    <name evidence="11 14" type="primary">mnmE</name>
    <name evidence="11" type="synonym">trmE</name>
    <name evidence="14" type="ordered locus">Dda3937_01064</name>
</gene>
<dbReference type="GO" id="GO:0046872">
    <property type="term" value="F:metal ion binding"/>
    <property type="evidence" value="ECO:0007669"/>
    <property type="project" value="UniProtKB-KW"/>
</dbReference>
<dbReference type="HOGENOM" id="CLU_019624_4_1_6"/>
<evidence type="ECO:0000259" key="13">
    <source>
        <dbReference type="PROSITE" id="PS51709"/>
    </source>
</evidence>
<comment type="similarity">
    <text evidence="2 11 12">Belongs to the TRAFAC class TrmE-Era-EngA-EngB-Septin-like GTPase superfamily. TrmE GTPase family.</text>
</comment>
<dbReference type="PANTHER" id="PTHR42714">
    <property type="entry name" value="TRNA MODIFICATION GTPASE GTPBP3"/>
    <property type="match status" value="1"/>
</dbReference>
<comment type="subcellular location">
    <subcellularLocation>
        <location evidence="1 11">Cytoplasm</location>
    </subcellularLocation>
</comment>
<dbReference type="NCBIfam" id="NF003661">
    <property type="entry name" value="PRK05291.1-3"/>
    <property type="match status" value="1"/>
</dbReference>